<dbReference type="Proteomes" id="UP000670947">
    <property type="component" value="Unassembled WGS sequence"/>
</dbReference>
<dbReference type="InterPro" id="IPR036259">
    <property type="entry name" value="MFS_trans_sf"/>
</dbReference>
<dbReference type="InterPro" id="IPR011701">
    <property type="entry name" value="MFS"/>
</dbReference>
<name>A0ABS3W355_9BACL</name>
<dbReference type="CDD" id="cd17339">
    <property type="entry name" value="MFS_NIMT_CynX_like"/>
    <property type="match status" value="1"/>
</dbReference>
<sequence length="424" mass="44543">MNQRTYPAALSDADAQPRRSAALLLAGILLIAANLRTPITSLSPLIERIRQDMPISGTFAGMLTALPLLAFAALSPFVPRLAARFGMEAMLFGALLAMLAGGLAREGGSAFALAAGTVIAGLGIAAGNVMLPALIKREFPLRIGLMTGLYSIAMNVFAAAASAVSVPIADGTALGWRGTFLTIAAVTLIAAAFWIPQLKHNAKAVRVSGNPAGKRRSVWRSRLAWQITLFMGLQSLIFYVFVAWLTDMLLDQGMTDSQAGYMLSLLQIGLIPFAFLVPIVAARLSSQLVLLVLTCGLYFAGFAGLTLANGGLAMTAASVIVLGIAGGTSFSLAMMFFSLRTRTAREASEISGMAQSAGYLLAAVGPFLFGLLHDAVRNWTVPMLLLAFAAAALLLAGIAPSRGGRFVFADEETPKPQPDAQPRR</sequence>
<evidence type="ECO:0000256" key="6">
    <source>
        <dbReference type="SAM" id="Phobius"/>
    </source>
</evidence>
<protein>
    <submittedName>
        <fullName evidence="8">MFS transporter</fullName>
    </submittedName>
</protein>
<evidence type="ECO:0000313" key="8">
    <source>
        <dbReference type="EMBL" id="MBO7742734.1"/>
    </source>
</evidence>
<dbReference type="Gene3D" id="1.20.1250.20">
    <property type="entry name" value="MFS general substrate transporter like domains"/>
    <property type="match status" value="1"/>
</dbReference>
<evidence type="ECO:0000256" key="5">
    <source>
        <dbReference type="ARBA" id="ARBA00023136"/>
    </source>
</evidence>
<dbReference type="EMBL" id="JAGGDJ010000001">
    <property type="protein sequence ID" value="MBO7742734.1"/>
    <property type="molecule type" value="Genomic_DNA"/>
</dbReference>
<gene>
    <name evidence="8" type="ORF">I8J29_00905</name>
</gene>
<dbReference type="PANTHER" id="PTHR23523:SF2">
    <property type="entry name" value="2-NITROIMIDAZOLE TRANSPORTER"/>
    <property type="match status" value="1"/>
</dbReference>
<accession>A0ABS3W355</accession>
<dbReference type="Pfam" id="PF07690">
    <property type="entry name" value="MFS_1"/>
    <property type="match status" value="1"/>
</dbReference>
<feature type="transmembrane region" description="Helical" evidence="6">
    <location>
        <begin position="379"/>
        <end position="399"/>
    </location>
</feature>
<feature type="transmembrane region" description="Helical" evidence="6">
    <location>
        <begin position="143"/>
        <end position="168"/>
    </location>
</feature>
<dbReference type="RefSeq" id="WP_208845708.1">
    <property type="nucleotide sequence ID" value="NZ_JAGGDJ010000001.1"/>
</dbReference>
<dbReference type="PANTHER" id="PTHR23523">
    <property type="match status" value="1"/>
</dbReference>
<feature type="transmembrane region" description="Helical" evidence="6">
    <location>
        <begin position="357"/>
        <end position="373"/>
    </location>
</feature>
<feature type="transmembrane region" description="Helical" evidence="6">
    <location>
        <begin position="174"/>
        <end position="195"/>
    </location>
</feature>
<keyword evidence="4 6" id="KW-1133">Transmembrane helix</keyword>
<dbReference type="InterPro" id="IPR020846">
    <property type="entry name" value="MFS_dom"/>
</dbReference>
<dbReference type="SUPFAM" id="SSF103473">
    <property type="entry name" value="MFS general substrate transporter"/>
    <property type="match status" value="1"/>
</dbReference>
<evidence type="ECO:0000256" key="2">
    <source>
        <dbReference type="ARBA" id="ARBA00022448"/>
    </source>
</evidence>
<keyword evidence="5 6" id="KW-0472">Membrane</keyword>
<evidence type="ECO:0000256" key="4">
    <source>
        <dbReference type="ARBA" id="ARBA00022989"/>
    </source>
</evidence>
<evidence type="ECO:0000259" key="7">
    <source>
        <dbReference type="PROSITE" id="PS50850"/>
    </source>
</evidence>
<keyword evidence="3 6" id="KW-0812">Transmembrane</keyword>
<feature type="transmembrane region" description="Helical" evidence="6">
    <location>
        <begin position="21"/>
        <end position="39"/>
    </location>
</feature>
<feature type="transmembrane region" description="Helical" evidence="6">
    <location>
        <begin position="223"/>
        <end position="246"/>
    </location>
</feature>
<keyword evidence="2" id="KW-0813">Transport</keyword>
<feature type="transmembrane region" description="Helical" evidence="6">
    <location>
        <begin position="288"/>
        <end position="308"/>
    </location>
</feature>
<keyword evidence="9" id="KW-1185">Reference proteome</keyword>
<proteinExistence type="predicted"/>
<dbReference type="PROSITE" id="PS50850">
    <property type="entry name" value="MFS"/>
    <property type="match status" value="1"/>
</dbReference>
<feature type="transmembrane region" description="Helical" evidence="6">
    <location>
        <begin position="314"/>
        <end position="337"/>
    </location>
</feature>
<evidence type="ECO:0000256" key="3">
    <source>
        <dbReference type="ARBA" id="ARBA00022692"/>
    </source>
</evidence>
<feature type="domain" description="Major facilitator superfamily (MFS) profile" evidence="7">
    <location>
        <begin position="22"/>
        <end position="404"/>
    </location>
</feature>
<feature type="transmembrane region" description="Helical" evidence="6">
    <location>
        <begin position="258"/>
        <end position="281"/>
    </location>
</feature>
<dbReference type="InterPro" id="IPR052524">
    <property type="entry name" value="MFS_Cyanate_Porter"/>
</dbReference>
<evidence type="ECO:0000256" key="1">
    <source>
        <dbReference type="ARBA" id="ARBA00004651"/>
    </source>
</evidence>
<comment type="caution">
    <text evidence="8">The sequence shown here is derived from an EMBL/GenBank/DDBJ whole genome shotgun (WGS) entry which is preliminary data.</text>
</comment>
<feature type="transmembrane region" description="Helical" evidence="6">
    <location>
        <begin position="85"/>
        <end position="104"/>
    </location>
</feature>
<organism evidence="8 9">
    <name type="scientific">Paenibacillus artemisiicola</name>
    <dbReference type="NCBI Taxonomy" id="1172618"/>
    <lineage>
        <taxon>Bacteria</taxon>
        <taxon>Bacillati</taxon>
        <taxon>Bacillota</taxon>
        <taxon>Bacilli</taxon>
        <taxon>Bacillales</taxon>
        <taxon>Paenibacillaceae</taxon>
        <taxon>Paenibacillus</taxon>
    </lineage>
</organism>
<comment type="subcellular location">
    <subcellularLocation>
        <location evidence="1">Cell membrane</location>
        <topology evidence="1">Multi-pass membrane protein</topology>
    </subcellularLocation>
</comment>
<reference evidence="8 9" key="1">
    <citation type="submission" date="2021-03" db="EMBL/GenBank/DDBJ databases">
        <title>Paenibacillus artemisicola MWE-103 whole genome sequence.</title>
        <authorList>
            <person name="Ham Y.J."/>
        </authorList>
    </citation>
    <scope>NUCLEOTIDE SEQUENCE [LARGE SCALE GENOMIC DNA]</scope>
    <source>
        <strain evidence="8 9">MWE-103</strain>
    </source>
</reference>
<feature type="transmembrane region" description="Helical" evidence="6">
    <location>
        <begin position="59"/>
        <end position="78"/>
    </location>
</feature>
<evidence type="ECO:0000313" key="9">
    <source>
        <dbReference type="Proteomes" id="UP000670947"/>
    </source>
</evidence>
<feature type="transmembrane region" description="Helical" evidence="6">
    <location>
        <begin position="110"/>
        <end position="131"/>
    </location>
</feature>